<dbReference type="EMBL" id="QLNT01000015">
    <property type="protein sequence ID" value="KAF3067742.1"/>
    <property type="molecule type" value="Genomic_DNA"/>
</dbReference>
<dbReference type="Proteomes" id="UP000801864">
    <property type="component" value="Unassembled WGS sequence"/>
</dbReference>
<sequence length="193" mass="21147">MAIHGASDRSAGKEAGRVKTKGASTYNGMLADIKDAGEDEAALCGVMMSRFKITHGIDMFWAGQEPLAGKYELLFCGIDLAEITIQMSTATSAIKRAASLRDWIFPLNLPCEYQFWGHGDQVFESVPCGKTLTTIKEQGDHMRSQVRTMQNKGANGDKVPTCFLGACVRDPEGGRIHREGLDFDSVDDMRDHV</sequence>
<proteinExistence type="predicted"/>
<evidence type="ECO:0000313" key="2">
    <source>
        <dbReference type="Proteomes" id="UP000801864"/>
    </source>
</evidence>
<reference evidence="1 2" key="1">
    <citation type="submission" date="2018-06" db="EMBL/GenBank/DDBJ databases">
        <title>Genome analysis of cellulolytic fungus Trichoderma lentiforme CFAM-422.</title>
        <authorList>
            <person name="Steindorff A.S."/>
            <person name="Formighieri E.F."/>
            <person name="Midorikawa G.E.O."/>
            <person name="Tamietti M.S."/>
            <person name="Ramos E.Z."/>
            <person name="Silva A.S."/>
            <person name="Bon E.P.S."/>
            <person name="Mendes T.D."/>
            <person name="Damaso M.C.T."/>
            <person name="Favaro L.C.L."/>
        </authorList>
    </citation>
    <scope>NUCLEOTIDE SEQUENCE [LARGE SCALE GENOMIC DNA]</scope>
    <source>
        <strain evidence="1 2">CFAM-422</strain>
    </source>
</reference>
<keyword evidence="2" id="KW-1185">Reference proteome</keyword>
<dbReference type="AlphaFoldDB" id="A0A9P4XBL8"/>
<gene>
    <name evidence="1" type="ORF">CFAM422_008353</name>
</gene>
<protein>
    <submittedName>
        <fullName evidence="1">Uncharacterized protein</fullName>
    </submittedName>
</protein>
<evidence type="ECO:0000313" key="1">
    <source>
        <dbReference type="EMBL" id="KAF3067742.1"/>
    </source>
</evidence>
<name>A0A9P4XBL8_9HYPO</name>
<accession>A0A9P4XBL8</accession>
<comment type="caution">
    <text evidence="1">The sequence shown here is derived from an EMBL/GenBank/DDBJ whole genome shotgun (WGS) entry which is preliminary data.</text>
</comment>
<organism evidence="1 2">
    <name type="scientific">Trichoderma lentiforme</name>
    <dbReference type="NCBI Taxonomy" id="1567552"/>
    <lineage>
        <taxon>Eukaryota</taxon>
        <taxon>Fungi</taxon>
        <taxon>Dikarya</taxon>
        <taxon>Ascomycota</taxon>
        <taxon>Pezizomycotina</taxon>
        <taxon>Sordariomycetes</taxon>
        <taxon>Hypocreomycetidae</taxon>
        <taxon>Hypocreales</taxon>
        <taxon>Hypocreaceae</taxon>
        <taxon>Trichoderma</taxon>
    </lineage>
</organism>